<feature type="compositionally biased region" description="Basic and acidic residues" evidence="1">
    <location>
        <begin position="217"/>
        <end position="230"/>
    </location>
</feature>
<feature type="compositionally biased region" description="Polar residues" evidence="1">
    <location>
        <begin position="237"/>
        <end position="247"/>
    </location>
</feature>
<dbReference type="AlphaFoldDB" id="A0A4Q9Q4R3"/>
<protein>
    <submittedName>
        <fullName evidence="2">Uncharacterized protein</fullName>
    </submittedName>
</protein>
<accession>A0A4Q9Q4R3</accession>
<feature type="compositionally biased region" description="Low complexity" evidence="1">
    <location>
        <begin position="76"/>
        <end position="88"/>
    </location>
</feature>
<feature type="region of interest" description="Disordered" evidence="1">
    <location>
        <begin position="166"/>
        <end position="327"/>
    </location>
</feature>
<name>A0A4Q9Q4R3_9APHY</name>
<dbReference type="Proteomes" id="UP000292082">
    <property type="component" value="Unassembled WGS sequence"/>
</dbReference>
<evidence type="ECO:0000313" key="2">
    <source>
        <dbReference type="EMBL" id="TBU61896.1"/>
    </source>
</evidence>
<reference evidence="2 3" key="1">
    <citation type="submission" date="2019-01" db="EMBL/GenBank/DDBJ databases">
        <title>Draft genome sequences of three monokaryotic isolates of the white-rot basidiomycete fungus Dichomitus squalens.</title>
        <authorList>
            <consortium name="DOE Joint Genome Institute"/>
            <person name="Lopez S.C."/>
            <person name="Andreopoulos B."/>
            <person name="Pangilinan J."/>
            <person name="Lipzen A."/>
            <person name="Riley R."/>
            <person name="Ahrendt S."/>
            <person name="Ng V."/>
            <person name="Barry K."/>
            <person name="Daum C."/>
            <person name="Grigoriev I.V."/>
            <person name="Hilden K.S."/>
            <person name="Makela M.R."/>
            <person name="de Vries R.P."/>
        </authorList>
    </citation>
    <scope>NUCLEOTIDE SEQUENCE [LARGE SCALE GENOMIC DNA]</scope>
    <source>
        <strain evidence="2 3">CBS 464.89</strain>
    </source>
</reference>
<dbReference type="EMBL" id="ML145096">
    <property type="protein sequence ID" value="TBU61896.1"/>
    <property type="molecule type" value="Genomic_DNA"/>
</dbReference>
<gene>
    <name evidence="2" type="ORF">BD310DRAFT_812392</name>
</gene>
<evidence type="ECO:0000256" key="1">
    <source>
        <dbReference type="SAM" id="MobiDB-lite"/>
    </source>
</evidence>
<feature type="compositionally biased region" description="Polar residues" evidence="1">
    <location>
        <begin position="186"/>
        <end position="199"/>
    </location>
</feature>
<feature type="compositionally biased region" description="Basic and acidic residues" evidence="1">
    <location>
        <begin position="23"/>
        <end position="36"/>
    </location>
</feature>
<organism evidence="2 3">
    <name type="scientific">Dichomitus squalens</name>
    <dbReference type="NCBI Taxonomy" id="114155"/>
    <lineage>
        <taxon>Eukaryota</taxon>
        <taxon>Fungi</taxon>
        <taxon>Dikarya</taxon>
        <taxon>Basidiomycota</taxon>
        <taxon>Agaricomycotina</taxon>
        <taxon>Agaricomycetes</taxon>
        <taxon>Polyporales</taxon>
        <taxon>Polyporaceae</taxon>
        <taxon>Dichomitus</taxon>
    </lineage>
</organism>
<keyword evidence="3" id="KW-1185">Reference proteome</keyword>
<sequence>MHKGKGVTSSIARGSSPSPATVPDDRTSDPNDREMEQELSPRSASAAKRNLKLQDSRYRGVDPNRNKMHVGGGEHSASAASSVSTSHADPFGTRIVSSKRHAEDLIPGPSKLRRVNDMPSVSSHKPGNASSSKIASISSPGSFFASTSALPKLKAIVAASVASVFRSTSASTKRKADGDLPGPLSSKVQRVSSGRSVSDSKAKLAKSVFSITPIRDSSVRKSEDAKKEPHAAAPITSDPSPASTSRARQAPGVSAGFPPRPRPLVKPANIMAQSDAQKHARPRPVAGVDASSISSGYSTSTRSSSATPAPASHTASGIHPSGARMEPRCSDCGGIIDPYGKNGMCTMCYRESLPAAPAPDPERAPRCVSCGVKMLGKRDQCTMCQLKALSRKIENTQEASRAPKPLPPRPSSVTNPMGKLPAPALDPDIRSTSKQRKKRVSKQMRQRDFERWFAKWKAAHFAGKKDRKVADDKTDWWRVETTRNQGGVCYSTPDAFFAALQDALVQHKVRMAGPGREAAGVLEFYGSYSIVAQPKIAEVARKDKLRQQMEDLGFRLDNALMGHCLFKYKNEHGTMDHVYKYPCTCGGMPPKRADDEVRHAHRMPDERHAGKRCGGTIMVIVGEDNALLAYGIRGQRIAVDIVH</sequence>
<feature type="region of interest" description="Disordered" evidence="1">
    <location>
        <begin position="394"/>
        <end position="445"/>
    </location>
</feature>
<feature type="compositionally biased region" description="Basic and acidic residues" evidence="1">
    <location>
        <begin position="52"/>
        <end position="65"/>
    </location>
</feature>
<proteinExistence type="predicted"/>
<feature type="compositionally biased region" description="Low complexity" evidence="1">
    <location>
        <begin position="290"/>
        <end position="316"/>
    </location>
</feature>
<feature type="region of interest" description="Disordered" evidence="1">
    <location>
        <begin position="1"/>
        <end position="136"/>
    </location>
</feature>
<feature type="compositionally biased region" description="Polar residues" evidence="1">
    <location>
        <begin position="7"/>
        <end position="19"/>
    </location>
</feature>
<feature type="compositionally biased region" description="Basic residues" evidence="1">
    <location>
        <begin position="433"/>
        <end position="444"/>
    </location>
</feature>
<evidence type="ECO:0000313" key="3">
    <source>
        <dbReference type="Proteomes" id="UP000292082"/>
    </source>
</evidence>